<dbReference type="InterPro" id="IPR002797">
    <property type="entry name" value="Polysacc_synth"/>
</dbReference>
<dbReference type="AlphaFoldDB" id="A0A177LT64"/>
<dbReference type="Proteomes" id="UP000077763">
    <property type="component" value="Unassembled WGS sequence"/>
</dbReference>
<evidence type="ECO:0000256" key="3">
    <source>
        <dbReference type="ARBA" id="ARBA00022692"/>
    </source>
</evidence>
<accession>A0A177LT64</accession>
<feature type="transmembrane region" description="Helical" evidence="6">
    <location>
        <begin position="179"/>
        <end position="198"/>
    </location>
</feature>
<protein>
    <submittedName>
        <fullName evidence="7">Polysaccharide biosynthesis protein</fullName>
    </submittedName>
</protein>
<dbReference type="InterPro" id="IPR050833">
    <property type="entry name" value="Poly_Biosynth_Transport"/>
</dbReference>
<evidence type="ECO:0000256" key="4">
    <source>
        <dbReference type="ARBA" id="ARBA00022989"/>
    </source>
</evidence>
<feature type="transmembrane region" description="Helical" evidence="6">
    <location>
        <begin position="242"/>
        <end position="262"/>
    </location>
</feature>
<dbReference type="RefSeq" id="WP_064038850.1">
    <property type="nucleotide sequence ID" value="NZ_LUUH01000110.1"/>
</dbReference>
<feature type="transmembrane region" description="Helical" evidence="6">
    <location>
        <begin position="43"/>
        <end position="66"/>
    </location>
</feature>
<feature type="transmembrane region" description="Helical" evidence="6">
    <location>
        <begin position="87"/>
        <end position="111"/>
    </location>
</feature>
<feature type="transmembrane region" description="Helical" evidence="6">
    <location>
        <begin position="396"/>
        <end position="413"/>
    </location>
</feature>
<evidence type="ECO:0000256" key="6">
    <source>
        <dbReference type="SAM" id="Phobius"/>
    </source>
</evidence>
<evidence type="ECO:0000313" key="8">
    <source>
        <dbReference type="Proteomes" id="UP000077763"/>
    </source>
</evidence>
<gene>
    <name evidence="7" type="ORF">A1353_03220</name>
</gene>
<dbReference type="PANTHER" id="PTHR30250">
    <property type="entry name" value="PST FAMILY PREDICTED COLANIC ACID TRANSPORTER"/>
    <property type="match status" value="1"/>
</dbReference>
<feature type="transmembrane region" description="Helical" evidence="6">
    <location>
        <begin position="296"/>
        <end position="317"/>
    </location>
</feature>
<keyword evidence="3 6" id="KW-0812">Transmembrane</keyword>
<dbReference type="EMBL" id="LUUH01000110">
    <property type="protein sequence ID" value="OAH96655.1"/>
    <property type="molecule type" value="Genomic_DNA"/>
</dbReference>
<feature type="transmembrane region" description="Helical" evidence="6">
    <location>
        <begin position="218"/>
        <end position="236"/>
    </location>
</feature>
<feature type="transmembrane region" description="Helical" evidence="6">
    <location>
        <begin position="337"/>
        <end position="360"/>
    </location>
</feature>
<keyword evidence="4 6" id="KW-1133">Transmembrane helix</keyword>
<feature type="transmembrane region" description="Helical" evidence="6">
    <location>
        <begin position="117"/>
        <end position="133"/>
    </location>
</feature>
<dbReference type="PANTHER" id="PTHR30250:SF11">
    <property type="entry name" value="O-ANTIGEN TRANSPORTER-RELATED"/>
    <property type="match status" value="1"/>
</dbReference>
<keyword evidence="2" id="KW-1003">Cell membrane</keyword>
<comment type="subcellular location">
    <subcellularLocation>
        <location evidence="1">Cell membrane</location>
        <topology evidence="1">Multi-pass membrane protein</topology>
    </subcellularLocation>
</comment>
<sequence length="439" mass="47344">MFSALKNSKLCGDAFWALFGQAASALALLLGTRLLTELISPAVYGQVALLNGFVALGVAVFSYPFICAGMRIVPECETAGERNALHAAVAGLTLQATALAIAVLVLGGFAYGYFTDASAVLFLLAGVLLAITVQRELGIQLAVGERKQRLASLWQTSDSVLRPALAIALVWWLGGNPEWVLLGYILASLLSNLVWMVVKRRSGVRMPTTASRCFRREVWVYALPLIPMELIFWINGLGDRYVIGYLLTAADVGLYAATYMIVNEAFNRSAMVLLRTFQPAYFQAFSARQLQKAYSILWLWIASVAALGAVSLLLLLLTKDWVAALVLAKSYHAAVDLMPAMALGCALHALGTALAQPLLARKRTKTLLKGRLCGAVTAAMTIPLLVSHYGLLGAAWANPLYFGIEALVLAILAKPWQANHRPMPGTIQTVRQEPLAADA</sequence>
<evidence type="ECO:0000313" key="7">
    <source>
        <dbReference type="EMBL" id="OAH96655.1"/>
    </source>
</evidence>
<dbReference type="GO" id="GO:0005886">
    <property type="term" value="C:plasma membrane"/>
    <property type="evidence" value="ECO:0007669"/>
    <property type="project" value="UniProtKB-SubCell"/>
</dbReference>
<organism evidence="7 8">
    <name type="scientific">Methylomonas methanica</name>
    <dbReference type="NCBI Taxonomy" id="421"/>
    <lineage>
        <taxon>Bacteria</taxon>
        <taxon>Pseudomonadati</taxon>
        <taxon>Pseudomonadota</taxon>
        <taxon>Gammaproteobacteria</taxon>
        <taxon>Methylococcales</taxon>
        <taxon>Methylococcaceae</taxon>
        <taxon>Methylomonas</taxon>
    </lineage>
</organism>
<evidence type="ECO:0000256" key="1">
    <source>
        <dbReference type="ARBA" id="ARBA00004651"/>
    </source>
</evidence>
<feature type="transmembrane region" description="Helical" evidence="6">
    <location>
        <begin position="372"/>
        <end position="390"/>
    </location>
</feature>
<evidence type="ECO:0000256" key="5">
    <source>
        <dbReference type="ARBA" id="ARBA00023136"/>
    </source>
</evidence>
<name>A0A177LT64_METMH</name>
<keyword evidence="5 6" id="KW-0472">Membrane</keyword>
<dbReference type="Pfam" id="PF01943">
    <property type="entry name" value="Polysacc_synt"/>
    <property type="match status" value="1"/>
</dbReference>
<evidence type="ECO:0000256" key="2">
    <source>
        <dbReference type="ARBA" id="ARBA00022475"/>
    </source>
</evidence>
<reference evidence="7 8" key="1">
    <citation type="submission" date="2016-03" db="EMBL/GenBank/DDBJ databases">
        <authorList>
            <person name="Ploux O."/>
        </authorList>
    </citation>
    <scope>NUCLEOTIDE SEQUENCE [LARGE SCALE GENOMIC DNA]</scope>
    <source>
        <strain evidence="7 8">R-45371</strain>
    </source>
</reference>
<comment type="caution">
    <text evidence="7">The sequence shown here is derived from an EMBL/GenBank/DDBJ whole genome shotgun (WGS) entry which is preliminary data.</text>
</comment>
<proteinExistence type="predicted"/>